<gene>
    <name evidence="2" type="ORF">FOXG_14870</name>
</gene>
<dbReference type="RefSeq" id="XP_018254869.1">
    <property type="nucleotide sequence ID" value="XM_018394935.1"/>
</dbReference>
<dbReference type="AlphaFoldDB" id="A0A0J9W142"/>
<dbReference type="VEuPathDB" id="FungiDB:FOXG_14870"/>
<dbReference type="KEGG" id="fox:FOXG_14870"/>
<reference evidence="2" key="1">
    <citation type="submission" date="2007-04" db="EMBL/GenBank/DDBJ databases">
        <authorList>
            <consortium name="The Broad Institute Genome Sequencing Platform"/>
            <person name="Birren B."/>
            <person name="Lander E."/>
            <person name="Galagan J."/>
            <person name="Nusbaum C."/>
            <person name="Devon K."/>
            <person name="Ma L.-J."/>
            <person name="Jaffe D."/>
            <person name="Butler J."/>
            <person name="Alvarez P."/>
            <person name="Gnerre S."/>
            <person name="Grabherr M."/>
            <person name="Kleber M."/>
            <person name="Mauceli E."/>
            <person name="Brockman W."/>
            <person name="MacCallum I.A."/>
            <person name="Young S."/>
            <person name="LaButti K."/>
            <person name="DeCaprio D."/>
            <person name="Crawford M."/>
            <person name="Koehrsen M."/>
            <person name="Engels R."/>
            <person name="Montgomery P."/>
            <person name="Pearson M."/>
            <person name="Howarth C."/>
            <person name="Larson L."/>
            <person name="White J."/>
            <person name="O'Leary S."/>
            <person name="Kodira C."/>
            <person name="Zeng Q."/>
            <person name="Yandava C."/>
            <person name="Alvarado L."/>
            <person name="Kistler C."/>
            <person name="Shim W.-B."/>
            <person name="Kang S."/>
            <person name="Woloshuk C."/>
        </authorList>
    </citation>
    <scope>NUCLEOTIDE SEQUENCE</scope>
    <source>
        <strain evidence="2">4287</strain>
    </source>
</reference>
<name>A0A0J9W142_FUSO4</name>
<protein>
    <submittedName>
        <fullName evidence="2">Uncharacterized protein</fullName>
    </submittedName>
</protein>
<sequence>MQTPPTLRSSAVPEVAGRTSRSVALRLTTSQTFKTPTATAGLYAPHAQIMGARGGTTTTAATRSSLKMKAAT</sequence>
<evidence type="ECO:0000313" key="3">
    <source>
        <dbReference type="Proteomes" id="UP000009097"/>
    </source>
</evidence>
<dbReference type="GeneID" id="28955993"/>
<accession>A0A0J9W142</accession>
<evidence type="ECO:0000256" key="1">
    <source>
        <dbReference type="SAM" id="MobiDB-lite"/>
    </source>
</evidence>
<proteinExistence type="predicted"/>
<dbReference type="EMBL" id="DS231720">
    <property type="protein sequence ID" value="KNB16824.1"/>
    <property type="molecule type" value="Genomic_DNA"/>
</dbReference>
<reference evidence="2" key="2">
    <citation type="journal article" date="2010" name="Nature">
        <title>Comparative genomics reveals mobile pathogenicity chromosomes in Fusarium.</title>
        <authorList>
            <person name="Ma L.J."/>
            <person name="van der Does H.C."/>
            <person name="Borkovich K.A."/>
            <person name="Coleman J.J."/>
            <person name="Daboussi M.J."/>
            <person name="Di Pietro A."/>
            <person name="Dufresne M."/>
            <person name="Freitag M."/>
            <person name="Grabherr M."/>
            <person name="Henrissat B."/>
            <person name="Houterman P.M."/>
            <person name="Kang S."/>
            <person name="Shim W.B."/>
            <person name="Woloshuk C."/>
            <person name="Xie X."/>
            <person name="Xu J.R."/>
            <person name="Antoniw J."/>
            <person name="Baker S.E."/>
            <person name="Bluhm B.H."/>
            <person name="Breakspear A."/>
            <person name="Brown D.W."/>
            <person name="Butchko R.A."/>
            <person name="Chapman S."/>
            <person name="Coulson R."/>
            <person name="Coutinho P.M."/>
            <person name="Danchin E.G."/>
            <person name="Diener A."/>
            <person name="Gale L.R."/>
            <person name="Gardiner D.M."/>
            <person name="Goff S."/>
            <person name="Hammond-Kosack K.E."/>
            <person name="Hilburn K."/>
            <person name="Hua-Van A."/>
            <person name="Jonkers W."/>
            <person name="Kazan K."/>
            <person name="Kodira C.D."/>
            <person name="Koehrsen M."/>
            <person name="Kumar L."/>
            <person name="Lee Y.H."/>
            <person name="Li L."/>
            <person name="Manners J.M."/>
            <person name="Miranda-Saavedra D."/>
            <person name="Mukherjee M."/>
            <person name="Park G."/>
            <person name="Park J."/>
            <person name="Park S.Y."/>
            <person name="Proctor R.H."/>
            <person name="Regev A."/>
            <person name="Ruiz-Roldan M.C."/>
            <person name="Sain D."/>
            <person name="Sakthikumar S."/>
            <person name="Sykes S."/>
            <person name="Schwartz D.C."/>
            <person name="Turgeon B.G."/>
            <person name="Wapinski I."/>
            <person name="Yoder O."/>
            <person name="Young S."/>
            <person name="Zeng Q."/>
            <person name="Zhou S."/>
            <person name="Galagan J."/>
            <person name="Cuomo C.A."/>
            <person name="Kistler H.C."/>
            <person name="Rep M."/>
        </authorList>
    </citation>
    <scope>NUCLEOTIDE SEQUENCE [LARGE SCALE GENOMIC DNA]</scope>
    <source>
        <strain evidence="2">4287</strain>
    </source>
</reference>
<feature type="region of interest" description="Disordered" evidence="1">
    <location>
        <begin position="1"/>
        <end position="20"/>
    </location>
</feature>
<organism evidence="2 3">
    <name type="scientific">Fusarium oxysporum f. sp. lycopersici (strain 4287 / CBS 123668 / FGSC 9935 / NRRL 34936)</name>
    <name type="common">Fusarium vascular wilt of tomato</name>
    <dbReference type="NCBI Taxonomy" id="426428"/>
    <lineage>
        <taxon>Eukaryota</taxon>
        <taxon>Fungi</taxon>
        <taxon>Dikarya</taxon>
        <taxon>Ascomycota</taxon>
        <taxon>Pezizomycotina</taxon>
        <taxon>Sordariomycetes</taxon>
        <taxon>Hypocreomycetidae</taxon>
        <taxon>Hypocreales</taxon>
        <taxon>Nectriaceae</taxon>
        <taxon>Fusarium</taxon>
        <taxon>Fusarium oxysporum species complex</taxon>
    </lineage>
</organism>
<evidence type="ECO:0000313" key="2">
    <source>
        <dbReference type="EMBL" id="KNB16824.1"/>
    </source>
</evidence>
<dbReference type="Proteomes" id="UP000009097">
    <property type="component" value="Unassembled WGS sequence"/>
</dbReference>